<dbReference type="InterPro" id="IPR004117">
    <property type="entry name" value="7tm6_olfct_rcpt"/>
</dbReference>
<keyword evidence="4 10" id="KW-0812">Transmembrane</keyword>
<keyword evidence="7 10" id="KW-0472">Membrane</keyword>
<dbReference type="Pfam" id="PF02949">
    <property type="entry name" value="7tm_6"/>
    <property type="match status" value="1"/>
</dbReference>
<dbReference type="GO" id="GO:0005886">
    <property type="term" value="C:plasma membrane"/>
    <property type="evidence" value="ECO:0007669"/>
    <property type="project" value="UniProtKB-SubCell"/>
</dbReference>
<evidence type="ECO:0000256" key="3">
    <source>
        <dbReference type="ARBA" id="ARBA00022606"/>
    </source>
</evidence>
<comment type="subcellular location">
    <subcellularLocation>
        <location evidence="1 10">Cell membrane</location>
        <topology evidence="1 10">Multi-pass membrane protein</topology>
    </subcellularLocation>
</comment>
<feature type="transmembrane region" description="Helical" evidence="10">
    <location>
        <begin position="192"/>
        <end position="219"/>
    </location>
</feature>
<dbReference type="PANTHER" id="PTHR21137:SF35">
    <property type="entry name" value="ODORANT RECEPTOR 19A-RELATED"/>
    <property type="match status" value="1"/>
</dbReference>
<dbReference type="HOGENOM" id="CLU_050632_0_0_1"/>
<evidence type="ECO:0000256" key="5">
    <source>
        <dbReference type="ARBA" id="ARBA00022725"/>
    </source>
</evidence>
<dbReference type="Proteomes" id="UP000005204">
    <property type="component" value="Unassembled WGS sequence"/>
</dbReference>
<comment type="similarity">
    <text evidence="10">Belongs to the insect chemoreceptor superfamily. Heteromeric odorant receptor channel (TC 1.A.69) family.</text>
</comment>
<evidence type="ECO:0000313" key="12">
    <source>
        <dbReference type="EnsemblMetazoa" id="NP_001103476.1"/>
    </source>
</evidence>
<dbReference type="GeneID" id="100037437"/>
<dbReference type="GO" id="GO:0007165">
    <property type="term" value="P:signal transduction"/>
    <property type="evidence" value="ECO:0007669"/>
    <property type="project" value="UniProtKB-KW"/>
</dbReference>
<evidence type="ECO:0000256" key="8">
    <source>
        <dbReference type="ARBA" id="ARBA00023170"/>
    </source>
</evidence>
<keyword evidence="2" id="KW-1003">Cell membrane</keyword>
<accession>A7E3H6</accession>
<evidence type="ECO:0000256" key="1">
    <source>
        <dbReference type="ARBA" id="ARBA00004651"/>
    </source>
</evidence>
<feature type="transmembrane region" description="Helical" evidence="10">
    <location>
        <begin position="146"/>
        <end position="165"/>
    </location>
</feature>
<dbReference type="OrthoDB" id="7550533at2759"/>
<keyword evidence="5 10" id="KW-0552">Olfaction</keyword>
<feature type="transmembrane region" description="Helical" evidence="10">
    <location>
        <begin position="380"/>
        <end position="404"/>
    </location>
</feature>
<protein>
    <recommendedName>
        <fullName evidence="10">Odorant receptor</fullName>
    </recommendedName>
</protein>
<dbReference type="PANTHER" id="PTHR21137">
    <property type="entry name" value="ODORANT RECEPTOR"/>
    <property type="match status" value="1"/>
</dbReference>
<keyword evidence="6 10" id="KW-1133">Transmembrane helix</keyword>
<keyword evidence="9 10" id="KW-0807">Transducer</keyword>
<evidence type="ECO:0000256" key="6">
    <source>
        <dbReference type="ARBA" id="ARBA00022989"/>
    </source>
</evidence>
<feature type="transmembrane region" description="Helical" evidence="10">
    <location>
        <begin position="81"/>
        <end position="107"/>
    </location>
</feature>
<name>A7E3H6_BOMMO</name>
<comment type="caution">
    <text evidence="10">Lacks conserved residue(s) required for the propagation of feature annotation.</text>
</comment>
<dbReference type="KEGG" id="bmor:100037437"/>
<dbReference type="GO" id="GO:0005549">
    <property type="term" value="F:odorant binding"/>
    <property type="evidence" value="ECO:0007669"/>
    <property type="project" value="InterPro"/>
</dbReference>
<reference evidence="12" key="3">
    <citation type="submission" date="2022-06" db="UniProtKB">
        <authorList>
            <consortium name="EnsemblMetazoa"/>
        </authorList>
    </citation>
    <scope>IDENTIFICATION</scope>
    <source>
        <strain evidence="12">p50T (Dazao)</strain>
    </source>
</reference>
<evidence type="ECO:0000313" key="13">
    <source>
        <dbReference type="Proteomes" id="UP000005204"/>
    </source>
</evidence>
<reference evidence="11" key="1">
    <citation type="journal article" date="2007" name="Insect Mol. Biol.">
        <title>Female-biased expression of odourant receptor genes in the adult antennae of the silkworm, Bombyx mori.</title>
        <authorList>
            <person name="Wanner K.W."/>
            <person name="Anderson A.R."/>
            <person name="Trowell S.C."/>
            <person name="Theilmann D.A."/>
            <person name="Robertson H.M."/>
            <person name="Newcomb R.D."/>
        </authorList>
    </citation>
    <scope>NUCLEOTIDE SEQUENCE</scope>
    <source>
        <strain evidence="11">Dazao</strain>
    </source>
</reference>
<evidence type="ECO:0000256" key="10">
    <source>
        <dbReference type="RuleBase" id="RU351113"/>
    </source>
</evidence>
<gene>
    <name evidence="11" type="primary">Or35</name>
    <name evidence="12" type="synonym">100037437</name>
</gene>
<keyword evidence="3 10" id="KW-0716">Sensory transduction</keyword>
<keyword evidence="13" id="KW-1185">Reference proteome</keyword>
<keyword evidence="8 10" id="KW-0675">Receptor</keyword>
<dbReference type="SMR" id="A7E3H6"/>
<proteinExistence type="evidence at transcript level"/>
<evidence type="ECO:0000256" key="7">
    <source>
        <dbReference type="ARBA" id="ARBA00023136"/>
    </source>
</evidence>
<feature type="transmembrane region" description="Helical" evidence="10">
    <location>
        <begin position="291"/>
        <end position="313"/>
    </location>
</feature>
<evidence type="ECO:0000313" key="11">
    <source>
        <dbReference type="EMBL" id="DAA05991.1"/>
    </source>
</evidence>
<dbReference type="EMBL" id="BK005941">
    <property type="protein sequence ID" value="DAA05991.1"/>
    <property type="molecule type" value="mRNA"/>
</dbReference>
<dbReference type="CTD" id="100037437"/>
<reference evidence="13" key="2">
    <citation type="journal article" date="2008" name="Insect Biochem. Mol. Biol.">
        <title>The genome of a lepidopteran model insect, the silkworm Bombyx mori.</title>
        <authorList>
            <consortium name="International Silkworm Genome Consortium"/>
        </authorList>
    </citation>
    <scope>NUCLEOTIDE SEQUENCE [LARGE SCALE GENOMIC DNA]</scope>
    <source>
        <strain evidence="13">p50T</strain>
    </source>
</reference>
<feature type="transmembrane region" description="Helical" evidence="10">
    <location>
        <begin position="45"/>
        <end position="69"/>
    </location>
</feature>
<evidence type="ECO:0000256" key="9">
    <source>
        <dbReference type="ARBA" id="ARBA00023224"/>
    </source>
</evidence>
<organism evidence="11">
    <name type="scientific">Bombyx mori</name>
    <name type="common">Silk moth</name>
    <dbReference type="NCBI Taxonomy" id="7091"/>
    <lineage>
        <taxon>Eukaryota</taxon>
        <taxon>Metazoa</taxon>
        <taxon>Ecdysozoa</taxon>
        <taxon>Arthropoda</taxon>
        <taxon>Hexapoda</taxon>
        <taxon>Insecta</taxon>
        <taxon>Pterygota</taxon>
        <taxon>Neoptera</taxon>
        <taxon>Endopterygota</taxon>
        <taxon>Lepidoptera</taxon>
        <taxon>Glossata</taxon>
        <taxon>Ditrysia</taxon>
        <taxon>Bombycoidea</taxon>
        <taxon>Bombycidae</taxon>
        <taxon>Bombycinae</taxon>
        <taxon>Bombyx</taxon>
    </lineage>
</organism>
<evidence type="ECO:0000256" key="2">
    <source>
        <dbReference type="ARBA" id="ARBA00022475"/>
    </source>
</evidence>
<dbReference type="EnsemblMetazoa" id="XM_038017825.1">
    <property type="protein sequence ID" value="XP_037873753.1"/>
    <property type="gene ID" value="GeneID_100037437"/>
</dbReference>
<evidence type="ECO:0000256" key="4">
    <source>
        <dbReference type="ARBA" id="ARBA00022692"/>
    </source>
</evidence>
<dbReference type="EnsemblMetazoa" id="NM_001110006.1">
    <property type="protein sequence ID" value="NP_001103476.1"/>
    <property type="gene ID" value="GeneID_100037437"/>
</dbReference>
<dbReference type="AlphaFoldDB" id="A7E3H6"/>
<sequence length="412" mass="47425">MKLWQSIREFGLEYCDLPTTLQNVASLLRAITLNIDSRHTARIPFICYVMTVVITLSYFYVFLVSMAWFVFVRSAETRDYLAAMVVLSLGISSEIGTLKFFYTFIYIKKVQRIVREYLECDHMVVPESRFADNVLKTMRNVKKRAILYWVVVIGNGVVYVTKPLFMSGRHHMEDRYIVYGLEPMFESPNYEVAYFLMMFGLCFICYPPANVTVFLIVVVGYTEAQMIALGEEMLRIWEDAVAHYNNKYHTVGALTNSSEKNKIINQYVKFRLTEIIKMHTTNIQLLRQVEFVFRSAIAMGYVFLVLGLIAELLGGLENTYLQIPFALIQVLVDCYTGQKVMDASSLFEQAVYDCKWENFDKSNMKTVLLILQNSQKSMRLSVGGITVLGFSCMMSVMKSIYSAYATLRTTMS</sequence>
<dbReference type="RefSeq" id="NP_001103476.1">
    <property type="nucleotide sequence ID" value="NM_001110006.1"/>
</dbReference>
<dbReference type="GO" id="GO:0004984">
    <property type="term" value="F:olfactory receptor activity"/>
    <property type="evidence" value="ECO:0007669"/>
    <property type="project" value="InterPro"/>
</dbReference>